<dbReference type="InterPro" id="IPR015919">
    <property type="entry name" value="Cadherin-like_sf"/>
</dbReference>
<comment type="caution">
    <text evidence="3">The sequence shown here is derived from an EMBL/GenBank/DDBJ whole genome shotgun (WGS) entry which is preliminary data.</text>
</comment>
<dbReference type="SUPFAM" id="SSF51126">
    <property type="entry name" value="Pectin lyase-like"/>
    <property type="match status" value="1"/>
</dbReference>
<evidence type="ECO:0000259" key="2">
    <source>
        <dbReference type="PROSITE" id="PS50268"/>
    </source>
</evidence>
<evidence type="ECO:0000313" key="3">
    <source>
        <dbReference type="EMBL" id="MBO0343972.1"/>
    </source>
</evidence>
<sequence>MAYAFDEVFYLNQNPDVAEAVQKGLIASGEAHYDAYGWKEGRDPAPLFDTSFYLQENPDVAAAGINPFTHYNTYGAVEGRNPSLYFDAQFYLSANGDVAAAGVNPLQHWIEYGVTEGRDPSAYFDASFYLQANPDVAQAGLNPLAHFLQYGASETRAPNATIAAEVAAGFDEQSYLGLNGDVAAAVADGAYTSGYHHWLLFGFNESRGGAQSTTGTPLSSPYAPSSPSTPAPSGSVTDGKVAGATVGIDVNGDGVISADEPTVTTDDAGNFVFPDGTPQGAIIATGGTDIATGLAFEGRMEAPAGSTVVNPLTTVIKKMADADTDSTKSATQKLADAQTKLKALLGLDNIDADITKIDFVAESTEGDVDNTKDQVSDKDAAALYAASSKLLNIVAQGSAAITGTDGTVSGQNASDAVFKALAEKLGASNSSSPIDLGATSGADDDFLTTVIKTAATSSLSPENAAKAGQIADSAATIAAAANKGISNTFDSIPDGATGTDIQNALVNIVQTQKVVQGTASDQIKQAAGSADPDAAAKAASDGLTSDGDGTINDDVVADQTVGDVNGDGTPDEAPEGDQNPTTPTPTPDTTAPTITSATAFDVAENSTTVATITANEGANFAISGGADADLFTINTGTGALEFIAAPDFETPRDVGADNTYEVEVTATDGSGNISTASEIAVSVNNVVEDGQTLQEAIDAAQDGDTIVLQSGTYTGQFKIDSKSNLHITAAAGADVKIQASADLTETAVSSSGRSINAVVTVLNSENITFSGIEVDGAGAGDTVDNVTGNRANFIGVYYQESSGGLENVDVTGVRDAYTGGKTLGGKDVVKGNQRGVGVQVDNTSLLDFSMEGGSISDFQKNATVFSFTNLAVSGVTIVGGGAQTIIAQNGFQVTNSTGSISGNDVTEVGYAGTGNWASSSILAYENSDLSISDNTIVGTNSEDLTTKSYGVIVYSYGGQNSGGEISGNFIDGFDNPIYVGGDFDSRPLTLGDNQIINVDEVNDGDGLVWAPNFLTSPSEPINISGTEFSDYFFGSDNSDTFTGLAGDDEFEGGAGDDILIGGEGIDTAYYDGSIQDYKFTELPDGSFTIEDTRIDSPNGTDTLTGIETLVFGRGNDDPKDDHIFSLPEDFLLVDLQDGIGVGEVTWVQDRTEPLSYTTDIDPEDATNQVINFTVNGAGTQESFYRYQGVKIKSDDGDHWVNAAESSKLSVDFYIDPTWAGDSAVQQTGVWLTLKGEYDDGAGGNTTFSHWPIAEYLDPDAVTKLLNENSTIATEFDINADSGLFRFWNSEFGWEEYVQVDLEGWNNLTFSLEEGKETWFINGDELYTYEGDYTEADEVIETVIFNSLNHGTNESYLFDNLQISGVSTDDYFYDGAVA</sequence>
<feature type="compositionally biased region" description="Low complexity" evidence="1">
    <location>
        <begin position="216"/>
        <end position="233"/>
    </location>
</feature>
<dbReference type="CDD" id="cd11304">
    <property type="entry name" value="Cadherin_repeat"/>
    <property type="match status" value="1"/>
</dbReference>
<dbReference type="GO" id="GO:0005509">
    <property type="term" value="F:calcium ion binding"/>
    <property type="evidence" value="ECO:0007669"/>
    <property type="project" value="InterPro"/>
</dbReference>
<name>A0A939J5E1_9HYPH</name>
<proteinExistence type="predicted"/>
<dbReference type="InterPro" id="IPR006626">
    <property type="entry name" value="PbH1"/>
</dbReference>
<reference evidence="3" key="1">
    <citation type="submission" date="2021-03" db="EMBL/GenBank/DDBJ databases">
        <title>Roseibium sp. CAU 1637 isolated from Incheon.</title>
        <authorList>
            <person name="Kim W."/>
        </authorList>
    </citation>
    <scope>NUCLEOTIDE SEQUENCE</scope>
    <source>
        <strain evidence="3">CAU 1637</strain>
    </source>
</reference>
<dbReference type="InterPro" id="IPR011050">
    <property type="entry name" value="Pectin_lyase_fold/virulence"/>
</dbReference>
<feature type="region of interest" description="Disordered" evidence="1">
    <location>
        <begin position="210"/>
        <end position="240"/>
    </location>
</feature>
<protein>
    <recommendedName>
        <fullName evidence="2">Cadherin domain-containing protein</fullName>
    </recommendedName>
</protein>
<dbReference type="SUPFAM" id="SSF117074">
    <property type="entry name" value="Hypothetical protein PA1324"/>
    <property type="match status" value="1"/>
</dbReference>
<dbReference type="InterPro" id="IPR012334">
    <property type="entry name" value="Pectin_lyas_fold"/>
</dbReference>
<dbReference type="SMART" id="SM00710">
    <property type="entry name" value="PbH1"/>
    <property type="match status" value="6"/>
</dbReference>
<keyword evidence="4" id="KW-1185">Reference proteome</keyword>
<gene>
    <name evidence="3" type="ORF">J0X15_01970</name>
</gene>
<dbReference type="RefSeq" id="WP_206937805.1">
    <property type="nucleotide sequence ID" value="NZ_JAFLNF010000001.1"/>
</dbReference>
<feature type="region of interest" description="Disordered" evidence="1">
    <location>
        <begin position="534"/>
        <end position="593"/>
    </location>
</feature>
<dbReference type="PROSITE" id="PS50268">
    <property type="entry name" value="CADHERIN_2"/>
    <property type="match status" value="1"/>
</dbReference>
<evidence type="ECO:0000313" key="4">
    <source>
        <dbReference type="Proteomes" id="UP000664779"/>
    </source>
</evidence>
<dbReference type="EMBL" id="JAFLNF010000001">
    <property type="protein sequence ID" value="MBO0343972.1"/>
    <property type="molecule type" value="Genomic_DNA"/>
</dbReference>
<dbReference type="Gene3D" id="2.60.40.60">
    <property type="entry name" value="Cadherins"/>
    <property type="match status" value="1"/>
</dbReference>
<dbReference type="GO" id="GO:0016020">
    <property type="term" value="C:membrane"/>
    <property type="evidence" value="ECO:0007669"/>
    <property type="project" value="InterPro"/>
</dbReference>
<dbReference type="GO" id="GO:0007156">
    <property type="term" value="P:homophilic cell adhesion via plasma membrane adhesion molecules"/>
    <property type="evidence" value="ECO:0007669"/>
    <property type="project" value="InterPro"/>
</dbReference>
<dbReference type="Gene3D" id="2.160.20.10">
    <property type="entry name" value="Single-stranded right-handed beta-helix, Pectin lyase-like"/>
    <property type="match status" value="1"/>
</dbReference>
<dbReference type="InterPro" id="IPR001343">
    <property type="entry name" value="Hemolysn_Ca-bd"/>
</dbReference>
<dbReference type="InterPro" id="IPR002126">
    <property type="entry name" value="Cadherin-like_dom"/>
</dbReference>
<evidence type="ECO:0000256" key="1">
    <source>
        <dbReference type="SAM" id="MobiDB-lite"/>
    </source>
</evidence>
<feature type="domain" description="Cadherin" evidence="2">
    <location>
        <begin position="594"/>
        <end position="693"/>
    </location>
</feature>
<organism evidence="3 4">
    <name type="scientific">Roseibium limicola</name>
    <dbReference type="NCBI Taxonomy" id="2816037"/>
    <lineage>
        <taxon>Bacteria</taxon>
        <taxon>Pseudomonadati</taxon>
        <taxon>Pseudomonadota</taxon>
        <taxon>Alphaproteobacteria</taxon>
        <taxon>Hyphomicrobiales</taxon>
        <taxon>Stappiaceae</taxon>
        <taxon>Roseibium</taxon>
    </lineage>
</organism>
<dbReference type="Pfam" id="PF00353">
    <property type="entry name" value="HemolysinCabind"/>
    <property type="match status" value="1"/>
</dbReference>
<accession>A0A939J5E1</accession>
<dbReference type="Proteomes" id="UP000664779">
    <property type="component" value="Unassembled WGS sequence"/>
</dbReference>
<dbReference type="SUPFAM" id="SSF49313">
    <property type="entry name" value="Cadherin-like"/>
    <property type="match status" value="1"/>
</dbReference>